<feature type="transmembrane region" description="Helical" evidence="1">
    <location>
        <begin position="289"/>
        <end position="316"/>
    </location>
</feature>
<keyword evidence="3" id="KW-1185">Reference proteome</keyword>
<feature type="transmembrane region" description="Helical" evidence="1">
    <location>
        <begin position="212"/>
        <end position="240"/>
    </location>
</feature>
<feature type="transmembrane region" description="Helical" evidence="1">
    <location>
        <begin position="260"/>
        <end position="277"/>
    </location>
</feature>
<proteinExistence type="predicted"/>
<organism evidence="2 3">
    <name type="scientific">Alicyclobacillus macrosporangiidus</name>
    <dbReference type="NCBI Taxonomy" id="392015"/>
    <lineage>
        <taxon>Bacteria</taxon>
        <taxon>Bacillati</taxon>
        <taxon>Bacillota</taxon>
        <taxon>Bacilli</taxon>
        <taxon>Bacillales</taxon>
        <taxon>Alicyclobacillaceae</taxon>
        <taxon>Alicyclobacillus</taxon>
    </lineage>
</organism>
<keyword evidence="1" id="KW-0812">Transmembrane</keyword>
<dbReference type="EMBL" id="FPBV01000015">
    <property type="protein sequence ID" value="SFU96080.1"/>
    <property type="molecule type" value="Genomic_DNA"/>
</dbReference>
<name>A0A1I7KFB2_9BACL</name>
<reference evidence="3" key="1">
    <citation type="submission" date="2016-10" db="EMBL/GenBank/DDBJ databases">
        <authorList>
            <person name="Varghese N."/>
        </authorList>
    </citation>
    <scope>NUCLEOTIDE SEQUENCE [LARGE SCALE GENOMIC DNA]</scope>
    <source>
        <strain evidence="3">DSM 17980</strain>
    </source>
</reference>
<evidence type="ECO:0000313" key="3">
    <source>
        <dbReference type="Proteomes" id="UP000183508"/>
    </source>
</evidence>
<keyword evidence="1" id="KW-1133">Transmembrane helix</keyword>
<dbReference type="Proteomes" id="UP000183508">
    <property type="component" value="Unassembled WGS sequence"/>
</dbReference>
<protein>
    <recommendedName>
        <fullName evidence="4">Dolichyl-phosphate-mannose-protein mannosyltransferase</fullName>
    </recommendedName>
</protein>
<dbReference type="STRING" id="392015.SAMN05421543_11595"/>
<accession>A0A1I7KFB2</accession>
<keyword evidence="1" id="KW-0472">Membrane</keyword>
<feature type="transmembrane region" description="Helical" evidence="1">
    <location>
        <begin position="182"/>
        <end position="200"/>
    </location>
</feature>
<feature type="transmembrane region" description="Helical" evidence="1">
    <location>
        <begin position="9"/>
        <end position="29"/>
    </location>
</feature>
<dbReference type="OrthoDB" id="9786218at2"/>
<feature type="transmembrane region" description="Helical" evidence="1">
    <location>
        <begin position="80"/>
        <end position="99"/>
    </location>
</feature>
<evidence type="ECO:0000256" key="1">
    <source>
        <dbReference type="SAM" id="Phobius"/>
    </source>
</evidence>
<dbReference type="AlphaFoldDB" id="A0A1I7KFB2"/>
<feature type="transmembrane region" description="Helical" evidence="1">
    <location>
        <begin position="111"/>
        <end position="128"/>
    </location>
</feature>
<gene>
    <name evidence="2" type="ORF">SAMN05421543_11595</name>
</gene>
<evidence type="ECO:0008006" key="4">
    <source>
        <dbReference type="Google" id="ProtNLM"/>
    </source>
</evidence>
<sequence>MVSQRQKRAVLATALLALFVGWYKTPYIIEDPIWSNLVGQWIVAHHQIPRQDYWTWTAYGQAWTPQEWGFEVLLYLANHWLGFRGVVGMMALVSSATWWTLGELLARRQAAYPRIMAFVVAVLSLPWDQIRAETFSYLLFALFVLQVERFRETGRLRNLAWLVPGMLVWANLHGSFVLGIGWVIWVGVSELIPAFEWGWIHHRPHPERSRPLLLTALVLMLVGLANPQTWHLYAFSVWLSLQSHVWQYILEWQPPVATEWYTAAALVLLGIGIVARLSALEPVSFFRSVWFVGTLAMFLHAVRFGSYFLVTLPWFLAPKASIRRLSSYPIRSWSRPLAIALALGTTGLVVRESLSVHGTLRTNAAPKLYPEAVAVVEQLHQQHPDWRLWNDYDLGGTLEELGVPVSVDGRTELYLADGVMKTFIESELAKAGTLQKLQTQGVDYVCISDSAPLVELLRVSSEWQKVYDGDDYDVFVRKEALSHA</sequence>
<evidence type="ECO:0000313" key="2">
    <source>
        <dbReference type="EMBL" id="SFU96080.1"/>
    </source>
</evidence>